<feature type="non-terminal residue" evidence="1">
    <location>
        <position position="111"/>
    </location>
</feature>
<evidence type="ECO:0000313" key="1">
    <source>
        <dbReference type="EMBL" id="KKK89422.1"/>
    </source>
</evidence>
<sequence>MRTKMRIISAILAVIFISGSCIKEPLDSDLSKGFNNPSKENRPLALWPWLNGFVDTTKLVYELEQMKEKGMRGAVIWDIGSLMDPGKMIPEGPAMLGEQSLQYFSLALNTG</sequence>
<proteinExistence type="predicted"/>
<accession>A0A0F8Z6R6</accession>
<organism evidence="1">
    <name type="scientific">marine sediment metagenome</name>
    <dbReference type="NCBI Taxonomy" id="412755"/>
    <lineage>
        <taxon>unclassified sequences</taxon>
        <taxon>metagenomes</taxon>
        <taxon>ecological metagenomes</taxon>
    </lineage>
</organism>
<dbReference type="AlphaFoldDB" id="A0A0F8Z6R6"/>
<reference evidence="1" key="1">
    <citation type="journal article" date="2015" name="Nature">
        <title>Complex archaea that bridge the gap between prokaryotes and eukaryotes.</title>
        <authorList>
            <person name="Spang A."/>
            <person name="Saw J.H."/>
            <person name="Jorgensen S.L."/>
            <person name="Zaremba-Niedzwiedzka K."/>
            <person name="Martijn J."/>
            <person name="Lind A.E."/>
            <person name="van Eijk R."/>
            <person name="Schleper C."/>
            <person name="Guy L."/>
            <person name="Ettema T.J."/>
        </authorList>
    </citation>
    <scope>NUCLEOTIDE SEQUENCE</scope>
</reference>
<gene>
    <name evidence="1" type="ORF">LCGC14_2733270</name>
</gene>
<name>A0A0F8Z6R6_9ZZZZ</name>
<comment type="caution">
    <text evidence="1">The sequence shown here is derived from an EMBL/GenBank/DDBJ whole genome shotgun (WGS) entry which is preliminary data.</text>
</comment>
<dbReference type="EMBL" id="LAZR01049537">
    <property type="protein sequence ID" value="KKK89422.1"/>
    <property type="molecule type" value="Genomic_DNA"/>
</dbReference>
<dbReference type="PROSITE" id="PS51257">
    <property type="entry name" value="PROKAR_LIPOPROTEIN"/>
    <property type="match status" value="1"/>
</dbReference>
<protein>
    <submittedName>
        <fullName evidence="1">Uncharacterized protein</fullName>
    </submittedName>
</protein>